<keyword evidence="8" id="KW-0804">Transcription</keyword>
<name>A0ABD0NZ26_CIRMR</name>
<dbReference type="Pfam" id="PF12203">
    <property type="entry name" value="HDAC4_Gln"/>
    <property type="match status" value="1"/>
</dbReference>
<evidence type="ECO:0000256" key="10">
    <source>
        <dbReference type="ARBA" id="ARBA00048287"/>
    </source>
</evidence>
<keyword evidence="4" id="KW-0678">Repressor</keyword>
<evidence type="ECO:0000256" key="2">
    <source>
        <dbReference type="ARBA" id="ARBA00007738"/>
    </source>
</evidence>
<reference evidence="12 13" key="1">
    <citation type="submission" date="2024-05" db="EMBL/GenBank/DDBJ databases">
        <title>Genome sequencing and assembly of Indian major carp, Cirrhinus mrigala (Hamilton, 1822).</title>
        <authorList>
            <person name="Mohindra V."/>
            <person name="Chowdhury L.M."/>
            <person name="Lal K."/>
            <person name="Jena J.K."/>
        </authorList>
    </citation>
    <scope>NUCLEOTIDE SEQUENCE [LARGE SCALE GENOMIC DNA]</scope>
    <source>
        <strain evidence="12">CM1030</strain>
        <tissue evidence="12">Blood</tissue>
    </source>
</reference>
<comment type="similarity">
    <text evidence="2">Belongs to the histone deacetylase family. HD type 2 subfamily.</text>
</comment>
<evidence type="ECO:0000256" key="8">
    <source>
        <dbReference type="ARBA" id="ARBA00023163"/>
    </source>
</evidence>
<dbReference type="PANTHER" id="PTHR45364:SF11">
    <property type="entry name" value="HISTONE DEACETYLASE 9"/>
    <property type="match status" value="1"/>
</dbReference>
<comment type="caution">
    <text evidence="12">The sequence shown here is derived from an EMBL/GenBank/DDBJ whole genome shotgun (WGS) entry which is preliminary data.</text>
</comment>
<dbReference type="AlphaFoldDB" id="A0ABD0NZ26"/>
<dbReference type="GO" id="GO:0005634">
    <property type="term" value="C:nucleus"/>
    <property type="evidence" value="ECO:0007669"/>
    <property type="project" value="UniProtKB-SubCell"/>
</dbReference>
<dbReference type="Gene3D" id="6.10.250.1550">
    <property type="match status" value="1"/>
</dbReference>
<feature type="non-terminal residue" evidence="12">
    <location>
        <position position="57"/>
    </location>
</feature>
<gene>
    <name evidence="12" type="ORF">M9458_038972</name>
</gene>
<evidence type="ECO:0000256" key="9">
    <source>
        <dbReference type="ARBA" id="ARBA00023242"/>
    </source>
</evidence>
<keyword evidence="7" id="KW-0805">Transcription regulation</keyword>
<dbReference type="Proteomes" id="UP001529510">
    <property type="component" value="Unassembled WGS sequence"/>
</dbReference>
<comment type="catalytic activity">
    <reaction evidence="10">
        <text>N(6)-acetyl-L-lysyl-[histone] + H2O = L-lysyl-[histone] + acetate</text>
        <dbReference type="Rhea" id="RHEA:58196"/>
        <dbReference type="Rhea" id="RHEA-COMP:9845"/>
        <dbReference type="Rhea" id="RHEA-COMP:11338"/>
        <dbReference type="ChEBI" id="CHEBI:15377"/>
        <dbReference type="ChEBI" id="CHEBI:29969"/>
        <dbReference type="ChEBI" id="CHEBI:30089"/>
        <dbReference type="ChEBI" id="CHEBI:61930"/>
        <dbReference type="EC" id="3.5.1.98"/>
    </reaction>
</comment>
<feature type="non-terminal residue" evidence="12">
    <location>
        <position position="1"/>
    </location>
</feature>
<proteinExistence type="inferred from homology"/>
<comment type="subcellular location">
    <subcellularLocation>
        <location evidence="1">Nucleus</location>
    </subcellularLocation>
</comment>
<evidence type="ECO:0000259" key="11">
    <source>
        <dbReference type="Pfam" id="PF12203"/>
    </source>
</evidence>
<dbReference type="EMBL" id="JAMKFB020000019">
    <property type="protein sequence ID" value="KAL0167128.1"/>
    <property type="molecule type" value="Genomic_DNA"/>
</dbReference>
<evidence type="ECO:0000313" key="13">
    <source>
        <dbReference type="Proteomes" id="UP001529510"/>
    </source>
</evidence>
<evidence type="ECO:0000256" key="1">
    <source>
        <dbReference type="ARBA" id="ARBA00004123"/>
    </source>
</evidence>
<sequence length="57" mass="7190">MLDWDRDSDEWEKQLQRELLLIQRQQQIQKQLLISEFQKQHQNLLRQHQAQLEEHIK</sequence>
<evidence type="ECO:0000256" key="6">
    <source>
        <dbReference type="ARBA" id="ARBA00022853"/>
    </source>
</evidence>
<dbReference type="GO" id="GO:0141221">
    <property type="term" value="F:histone deacetylase activity, hydrolytic mechanism"/>
    <property type="evidence" value="ECO:0007669"/>
    <property type="project" value="UniProtKB-EC"/>
</dbReference>
<accession>A0ABD0NZ26</accession>
<evidence type="ECO:0000256" key="4">
    <source>
        <dbReference type="ARBA" id="ARBA00022491"/>
    </source>
</evidence>
<evidence type="ECO:0000256" key="3">
    <source>
        <dbReference type="ARBA" id="ARBA00012111"/>
    </source>
</evidence>
<keyword evidence="13" id="KW-1185">Reference proteome</keyword>
<evidence type="ECO:0000256" key="5">
    <source>
        <dbReference type="ARBA" id="ARBA00022801"/>
    </source>
</evidence>
<keyword evidence="6" id="KW-0156">Chromatin regulator</keyword>
<dbReference type="PANTHER" id="PTHR45364">
    <property type="entry name" value="HISTONE DEACETYLASE 9-RELATED"/>
    <property type="match status" value="1"/>
</dbReference>
<keyword evidence="5" id="KW-0378">Hydrolase</keyword>
<organism evidence="12 13">
    <name type="scientific">Cirrhinus mrigala</name>
    <name type="common">Mrigala</name>
    <dbReference type="NCBI Taxonomy" id="683832"/>
    <lineage>
        <taxon>Eukaryota</taxon>
        <taxon>Metazoa</taxon>
        <taxon>Chordata</taxon>
        <taxon>Craniata</taxon>
        <taxon>Vertebrata</taxon>
        <taxon>Euteleostomi</taxon>
        <taxon>Actinopterygii</taxon>
        <taxon>Neopterygii</taxon>
        <taxon>Teleostei</taxon>
        <taxon>Ostariophysi</taxon>
        <taxon>Cypriniformes</taxon>
        <taxon>Cyprinidae</taxon>
        <taxon>Labeoninae</taxon>
        <taxon>Labeonini</taxon>
        <taxon>Cirrhinus</taxon>
    </lineage>
</organism>
<keyword evidence="9" id="KW-0539">Nucleus</keyword>
<dbReference type="EC" id="3.5.1.98" evidence="3"/>
<protein>
    <recommendedName>
        <fullName evidence="3">histone deacetylase</fullName>
        <ecNumber evidence="3">3.5.1.98</ecNumber>
    </recommendedName>
</protein>
<feature type="domain" description="Histone deacetylase glutamine rich N-terminal" evidence="11">
    <location>
        <begin position="8"/>
        <end position="57"/>
    </location>
</feature>
<dbReference type="InterPro" id="IPR024643">
    <property type="entry name" value="Hist_deacetylase_Gln_rich_N"/>
</dbReference>
<evidence type="ECO:0000313" key="12">
    <source>
        <dbReference type="EMBL" id="KAL0167128.1"/>
    </source>
</evidence>
<evidence type="ECO:0000256" key="7">
    <source>
        <dbReference type="ARBA" id="ARBA00023015"/>
    </source>
</evidence>